<evidence type="ECO:0000313" key="1">
    <source>
        <dbReference type="EMBL" id="VDL89273.1"/>
    </source>
</evidence>
<evidence type="ECO:0000313" key="3">
    <source>
        <dbReference type="WBParaSite" id="SSLN_0000298801-mRNA-1"/>
    </source>
</evidence>
<dbReference type="Proteomes" id="UP000275846">
    <property type="component" value="Unassembled WGS sequence"/>
</dbReference>
<reference evidence="1 2" key="2">
    <citation type="submission" date="2018-11" db="EMBL/GenBank/DDBJ databases">
        <authorList>
            <consortium name="Pathogen Informatics"/>
        </authorList>
    </citation>
    <scope>NUCLEOTIDE SEQUENCE [LARGE SCALE GENOMIC DNA]</scope>
    <source>
        <strain evidence="1 2">NST_G2</strain>
    </source>
</reference>
<gene>
    <name evidence="1" type="ORF">SSLN_LOCUS2888</name>
</gene>
<reference evidence="3" key="1">
    <citation type="submission" date="2016-06" db="UniProtKB">
        <authorList>
            <consortium name="WormBaseParasite"/>
        </authorList>
    </citation>
    <scope>IDENTIFICATION</scope>
</reference>
<name>A0A183SF90_SCHSO</name>
<keyword evidence="2" id="KW-1185">Reference proteome</keyword>
<dbReference type="EMBL" id="UYSU01032366">
    <property type="protein sequence ID" value="VDL89273.1"/>
    <property type="molecule type" value="Genomic_DNA"/>
</dbReference>
<organism evidence="3">
    <name type="scientific">Schistocephalus solidus</name>
    <name type="common">Tapeworm</name>
    <dbReference type="NCBI Taxonomy" id="70667"/>
    <lineage>
        <taxon>Eukaryota</taxon>
        <taxon>Metazoa</taxon>
        <taxon>Spiralia</taxon>
        <taxon>Lophotrochozoa</taxon>
        <taxon>Platyhelminthes</taxon>
        <taxon>Cestoda</taxon>
        <taxon>Eucestoda</taxon>
        <taxon>Diphyllobothriidea</taxon>
        <taxon>Diphyllobothriidae</taxon>
        <taxon>Schistocephalus</taxon>
    </lineage>
</organism>
<dbReference type="AlphaFoldDB" id="A0A183SF90"/>
<accession>A0A183SF90</accession>
<protein>
    <submittedName>
        <fullName evidence="3">C2 domain-containing protein</fullName>
    </submittedName>
</protein>
<proteinExistence type="predicted"/>
<evidence type="ECO:0000313" key="2">
    <source>
        <dbReference type="Proteomes" id="UP000275846"/>
    </source>
</evidence>
<dbReference type="WBParaSite" id="SSLN_0000298801-mRNA-1">
    <property type="protein sequence ID" value="SSLN_0000298801-mRNA-1"/>
    <property type="gene ID" value="SSLN_0000298801"/>
</dbReference>
<sequence length="121" mass="13153">MCITARWQRDDESPLPQHGVDVEDSGALQEFRVWDPVLPSQVQYSAEVAVMEVIQLSGLARVDGQGLRSVKECSEDDGLVRLQFSVQVNSMANPLVTLQPAEGLSGLGETLSNLDVDSRVA</sequence>